<dbReference type="PANTHER" id="PTHR43280:SF28">
    <property type="entry name" value="HTH-TYPE TRANSCRIPTIONAL ACTIVATOR RHAS"/>
    <property type="match status" value="1"/>
</dbReference>
<dbReference type="InterPro" id="IPR009057">
    <property type="entry name" value="Homeodomain-like_sf"/>
</dbReference>
<accession>A0A940PDL0</accession>
<evidence type="ECO:0000256" key="3">
    <source>
        <dbReference type="ARBA" id="ARBA00023163"/>
    </source>
</evidence>
<evidence type="ECO:0000259" key="4">
    <source>
        <dbReference type="PROSITE" id="PS01124"/>
    </source>
</evidence>
<evidence type="ECO:0000256" key="1">
    <source>
        <dbReference type="ARBA" id="ARBA00023015"/>
    </source>
</evidence>
<evidence type="ECO:0000313" key="6">
    <source>
        <dbReference type="Proteomes" id="UP000674938"/>
    </source>
</evidence>
<dbReference type="InterPro" id="IPR018060">
    <property type="entry name" value="HTH_AraC"/>
</dbReference>
<dbReference type="Pfam" id="PF07883">
    <property type="entry name" value="Cupin_2"/>
    <property type="match status" value="1"/>
</dbReference>
<protein>
    <submittedName>
        <fullName evidence="5">Helix-turn-helix domain-containing protein</fullName>
    </submittedName>
</protein>
<organism evidence="5 6">
    <name type="scientific">Vagococcus allomyrinae</name>
    <dbReference type="NCBI Taxonomy" id="2794353"/>
    <lineage>
        <taxon>Bacteria</taxon>
        <taxon>Bacillati</taxon>
        <taxon>Bacillota</taxon>
        <taxon>Bacilli</taxon>
        <taxon>Lactobacillales</taxon>
        <taxon>Enterococcaceae</taxon>
        <taxon>Vagococcus</taxon>
    </lineage>
</organism>
<dbReference type="PROSITE" id="PS01124">
    <property type="entry name" value="HTH_ARAC_FAMILY_2"/>
    <property type="match status" value="1"/>
</dbReference>
<feature type="domain" description="HTH araC/xylS-type" evidence="4">
    <location>
        <begin position="237"/>
        <end position="334"/>
    </location>
</feature>
<dbReference type="InterPro" id="IPR018062">
    <property type="entry name" value="HTH_AraC-typ_CS"/>
</dbReference>
<dbReference type="EMBL" id="JAEEGA010000012">
    <property type="protein sequence ID" value="MBP1042865.1"/>
    <property type="molecule type" value="Genomic_DNA"/>
</dbReference>
<sequence length="342" mass="39697">MNVETLREKLMTMTASELKYQAQASATDTTYDDLTKEYVNGQEVCVFKFDEQVKDKIHPYTFNPKLGIVKHSRFSVIPMHIHDYIEMNYVYAGSCSVTIQDTTLTLHQGDVCIMDTNVPHTIKDVNEEDIVINFLMKKSYFNTSILSQLSSNSIISDFLLEVISKSQEHDRYILFHSKSSQKLTLFVENLLCEYYDFSFCTKEVINAYMILIFAELLYHYQASQITAIEESALINVREILEHIEENYSDCTLASVAETFAFHPNYLSRYIRKHTGKSFKQLVQEQKLNKASFLLLNTQDSVETIIAEVGYRNHGFFNTLFRERYSLSPSEYRKTHLETVDPV</sequence>
<gene>
    <name evidence="5" type="ORF">I6N95_17755</name>
</gene>
<proteinExistence type="predicted"/>
<dbReference type="InterPro" id="IPR013096">
    <property type="entry name" value="Cupin_2"/>
</dbReference>
<keyword evidence="3" id="KW-0804">Transcription</keyword>
<dbReference type="Gene3D" id="2.60.120.10">
    <property type="entry name" value="Jelly Rolls"/>
    <property type="match status" value="1"/>
</dbReference>
<comment type="caution">
    <text evidence="5">The sequence shown here is derived from an EMBL/GenBank/DDBJ whole genome shotgun (WGS) entry which is preliminary data.</text>
</comment>
<dbReference type="SUPFAM" id="SSF46689">
    <property type="entry name" value="Homeodomain-like"/>
    <property type="match status" value="1"/>
</dbReference>
<dbReference type="Pfam" id="PF12833">
    <property type="entry name" value="HTH_18"/>
    <property type="match status" value="1"/>
</dbReference>
<name>A0A940PDL0_9ENTE</name>
<dbReference type="AlphaFoldDB" id="A0A940PDL0"/>
<evidence type="ECO:0000313" key="5">
    <source>
        <dbReference type="EMBL" id="MBP1042865.1"/>
    </source>
</evidence>
<dbReference type="RefSeq" id="WP_209530505.1">
    <property type="nucleotide sequence ID" value="NZ_JAEEGA010000012.1"/>
</dbReference>
<keyword evidence="6" id="KW-1185">Reference proteome</keyword>
<evidence type="ECO:0000256" key="2">
    <source>
        <dbReference type="ARBA" id="ARBA00023125"/>
    </source>
</evidence>
<dbReference type="SUPFAM" id="SSF51182">
    <property type="entry name" value="RmlC-like cupins"/>
    <property type="match status" value="1"/>
</dbReference>
<keyword evidence="1" id="KW-0805">Transcription regulation</keyword>
<dbReference type="GO" id="GO:0003700">
    <property type="term" value="F:DNA-binding transcription factor activity"/>
    <property type="evidence" value="ECO:0007669"/>
    <property type="project" value="InterPro"/>
</dbReference>
<dbReference type="PROSITE" id="PS00041">
    <property type="entry name" value="HTH_ARAC_FAMILY_1"/>
    <property type="match status" value="1"/>
</dbReference>
<dbReference type="GO" id="GO:0043565">
    <property type="term" value="F:sequence-specific DNA binding"/>
    <property type="evidence" value="ECO:0007669"/>
    <property type="project" value="InterPro"/>
</dbReference>
<dbReference type="Gene3D" id="1.10.10.60">
    <property type="entry name" value="Homeodomain-like"/>
    <property type="match status" value="2"/>
</dbReference>
<dbReference type="Proteomes" id="UP000674938">
    <property type="component" value="Unassembled WGS sequence"/>
</dbReference>
<dbReference type="SMART" id="SM00342">
    <property type="entry name" value="HTH_ARAC"/>
    <property type="match status" value="1"/>
</dbReference>
<keyword evidence="2" id="KW-0238">DNA-binding</keyword>
<dbReference type="InterPro" id="IPR014710">
    <property type="entry name" value="RmlC-like_jellyroll"/>
</dbReference>
<reference evidence="5" key="1">
    <citation type="submission" date="2020-12" db="EMBL/GenBank/DDBJ databases">
        <title>Vagococcus allomyrinae sp. nov. and Enterococcus lavae sp. nov., isolated from the larvae of Allomyrina dichotoma.</title>
        <authorList>
            <person name="Lee S.D."/>
        </authorList>
    </citation>
    <scope>NUCLEOTIDE SEQUENCE</scope>
    <source>
        <strain evidence="5">BWB3-3</strain>
    </source>
</reference>
<dbReference type="PANTHER" id="PTHR43280">
    <property type="entry name" value="ARAC-FAMILY TRANSCRIPTIONAL REGULATOR"/>
    <property type="match status" value="1"/>
</dbReference>
<dbReference type="InterPro" id="IPR011051">
    <property type="entry name" value="RmlC_Cupin_sf"/>
</dbReference>